<evidence type="ECO:0000313" key="2">
    <source>
        <dbReference type="Proteomes" id="UP000694892"/>
    </source>
</evidence>
<gene>
    <name evidence="1" type="ORF">XELAEV_18024730mg</name>
</gene>
<accession>A0A974HLP0</accession>
<dbReference type="EMBL" id="CM004473">
    <property type="protein sequence ID" value="OCT82216.1"/>
    <property type="molecule type" value="Genomic_DNA"/>
</dbReference>
<sequence>MEWSQIGASMILADLRTLKILLELWDDPRLEEQQRVLEDIQSLWSENSGDSITLPSCKKKSQEYPNVTENGAIETFVHRVTEDISKSHTTQQGISINQARFILTFNENDKDIRSIIHKHWDILSKDPAVGKLVTPRPLFCYRRNTSIGDMITHSHFQKHLKAACCKTPGSFRCGACEQCHFIKTSNKFGRDSSNYEMHHYICCNTTHIVYLFTCHCGSMHGIDRLHGDIRGNDLDNKLLQLETTWIFKLNT</sequence>
<organism evidence="1 2">
    <name type="scientific">Xenopus laevis</name>
    <name type="common">African clawed frog</name>
    <dbReference type="NCBI Taxonomy" id="8355"/>
    <lineage>
        <taxon>Eukaryota</taxon>
        <taxon>Metazoa</taxon>
        <taxon>Chordata</taxon>
        <taxon>Craniata</taxon>
        <taxon>Vertebrata</taxon>
        <taxon>Euteleostomi</taxon>
        <taxon>Amphibia</taxon>
        <taxon>Batrachia</taxon>
        <taxon>Anura</taxon>
        <taxon>Pipoidea</taxon>
        <taxon>Pipidae</taxon>
        <taxon>Xenopodinae</taxon>
        <taxon>Xenopus</taxon>
        <taxon>Xenopus</taxon>
    </lineage>
</organism>
<reference evidence="2" key="1">
    <citation type="journal article" date="2016" name="Nature">
        <title>Genome evolution in the allotetraploid frog Xenopus laevis.</title>
        <authorList>
            <person name="Session A.M."/>
            <person name="Uno Y."/>
            <person name="Kwon T."/>
            <person name="Chapman J.A."/>
            <person name="Toyoda A."/>
            <person name="Takahashi S."/>
            <person name="Fukui A."/>
            <person name="Hikosaka A."/>
            <person name="Suzuki A."/>
            <person name="Kondo M."/>
            <person name="van Heeringen S.J."/>
            <person name="Quigley I."/>
            <person name="Heinz S."/>
            <person name="Ogino H."/>
            <person name="Ochi H."/>
            <person name="Hellsten U."/>
            <person name="Lyons J.B."/>
            <person name="Simakov O."/>
            <person name="Putnam N."/>
            <person name="Stites J."/>
            <person name="Kuroki Y."/>
            <person name="Tanaka T."/>
            <person name="Michiue T."/>
            <person name="Watanabe M."/>
            <person name="Bogdanovic O."/>
            <person name="Lister R."/>
            <person name="Georgiou G."/>
            <person name="Paranjpe S.S."/>
            <person name="van Kruijsbergen I."/>
            <person name="Shu S."/>
            <person name="Carlson J."/>
            <person name="Kinoshita T."/>
            <person name="Ohta Y."/>
            <person name="Mawaribuchi S."/>
            <person name="Jenkins J."/>
            <person name="Grimwood J."/>
            <person name="Schmutz J."/>
            <person name="Mitros T."/>
            <person name="Mozaffari S.V."/>
            <person name="Suzuki Y."/>
            <person name="Haramoto Y."/>
            <person name="Yamamoto T.S."/>
            <person name="Takagi C."/>
            <person name="Heald R."/>
            <person name="Miller K."/>
            <person name="Haudenschild C."/>
            <person name="Kitzman J."/>
            <person name="Nakayama T."/>
            <person name="Izutsu Y."/>
            <person name="Robert J."/>
            <person name="Fortriede J."/>
            <person name="Burns K."/>
            <person name="Lotay V."/>
            <person name="Karimi K."/>
            <person name="Yasuoka Y."/>
            <person name="Dichmann D.S."/>
            <person name="Flajnik M.F."/>
            <person name="Houston D.W."/>
            <person name="Shendure J."/>
            <person name="DuPasquier L."/>
            <person name="Vize P.D."/>
            <person name="Zorn A.M."/>
            <person name="Ito M."/>
            <person name="Marcotte E.M."/>
            <person name="Wallingford J.B."/>
            <person name="Ito Y."/>
            <person name="Asashima M."/>
            <person name="Ueno N."/>
            <person name="Matsuda Y."/>
            <person name="Veenstra G.J."/>
            <person name="Fujiyama A."/>
            <person name="Harland R.M."/>
            <person name="Taira M."/>
            <person name="Rokhsar D.S."/>
        </authorList>
    </citation>
    <scope>NUCLEOTIDE SEQUENCE [LARGE SCALE GENOMIC DNA]</scope>
    <source>
        <strain evidence="2">J</strain>
    </source>
</reference>
<proteinExistence type="predicted"/>
<protein>
    <submittedName>
        <fullName evidence="1">Uncharacterized protein</fullName>
    </submittedName>
</protein>
<name>A0A974HLP0_XENLA</name>
<dbReference type="Proteomes" id="UP000694892">
    <property type="component" value="Chromosome 4S"/>
</dbReference>
<dbReference type="AlphaFoldDB" id="A0A974HLP0"/>
<evidence type="ECO:0000313" key="1">
    <source>
        <dbReference type="EMBL" id="OCT82216.1"/>
    </source>
</evidence>